<name>A0ABV7MBF9_9PROT</name>
<dbReference type="Proteomes" id="UP001595607">
    <property type="component" value="Unassembled WGS sequence"/>
</dbReference>
<reference evidence="2" key="1">
    <citation type="journal article" date="2019" name="Int. J. Syst. Evol. Microbiol.">
        <title>The Global Catalogue of Microorganisms (GCM) 10K type strain sequencing project: providing services to taxonomists for standard genome sequencing and annotation.</title>
        <authorList>
            <consortium name="The Broad Institute Genomics Platform"/>
            <consortium name="The Broad Institute Genome Sequencing Center for Infectious Disease"/>
            <person name="Wu L."/>
            <person name="Ma J."/>
        </authorList>
    </citation>
    <scope>NUCLEOTIDE SEQUENCE [LARGE SCALE GENOMIC DNA]</scope>
    <source>
        <strain evidence="2">KCTC 22245</strain>
    </source>
</reference>
<comment type="caution">
    <text evidence="1">The sequence shown here is derived from an EMBL/GenBank/DDBJ whole genome shotgun (WGS) entry which is preliminary data.</text>
</comment>
<dbReference type="PANTHER" id="PTHR43737">
    <property type="entry name" value="BLL7424 PROTEIN"/>
    <property type="match status" value="1"/>
</dbReference>
<gene>
    <name evidence="1" type="ORF">ACFONP_08080</name>
</gene>
<evidence type="ECO:0000313" key="1">
    <source>
        <dbReference type="EMBL" id="MFC3302688.1"/>
    </source>
</evidence>
<evidence type="ECO:0000313" key="2">
    <source>
        <dbReference type="Proteomes" id="UP001595607"/>
    </source>
</evidence>
<dbReference type="InterPro" id="IPR014917">
    <property type="entry name" value="DUF1800"/>
</dbReference>
<dbReference type="Pfam" id="PF08811">
    <property type="entry name" value="DUF1800"/>
    <property type="match status" value="1"/>
</dbReference>
<organism evidence="1 2">
    <name type="scientific">Parvularcula lutaonensis</name>
    <dbReference type="NCBI Taxonomy" id="491923"/>
    <lineage>
        <taxon>Bacteria</taxon>
        <taxon>Pseudomonadati</taxon>
        <taxon>Pseudomonadota</taxon>
        <taxon>Alphaproteobacteria</taxon>
        <taxon>Parvularculales</taxon>
        <taxon>Parvularculaceae</taxon>
        <taxon>Parvularcula</taxon>
    </lineage>
</organism>
<dbReference type="PANTHER" id="PTHR43737:SF1">
    <property type="entry name" value="DUF1501 DOMAIN-CONTAINING PROTEIN"/>
    <property type="match status" value="1"/>
</dbReference>
<protein>
    <submittedName>
        <fullName evidence="1">DUF1800 family protein</fullName>
    </submittedName>
</protein>
<dbReference type="EMBL" id="JBHRVA010000002">
    <property type="protein sequence ID" value="MFC3302688.1"/>
    <property type="molecule type" value="Genomic_DNA"/>
</dbReference>
<accession>A0ABV7MBF9</accession>
<keyword evidence="2" id="KW-1185">Reference proteome</keyword>
<sequence>MQASFGPTPQTIVDVQTLGYEGWIQDQFGKPLGQDLLARYQDHLAAGGVNKRLGHMVQFWEHALYGDDQLRWRSVLALSQIFVVSYQDPELVPLSQAGTVFLTYLRDEALGNYCDLVRKVTYSPVMGMYLTYHGNRKTDPVKGFVPDENYAREILQLFTIGTEELNLDGTSKGVETYDSSDISELAKVFTGLNSEGVLFARGARDPESNKPMIGFDYQHEPGTKTFLGTTLNNGTDTIADVNEALDHILAHPNVAPFVAKQMIQKFVTSNPSPAYVQRVAQAFNAGQYQFSDGSTAGTGRRCDMKATLAAVLLDQEARSPTFYQRDDYGKVRSTLLRQAQFLRLFTVPRQISTTGILPDIGALGFDNSKNNMPFMFGPSVFNFYRSTYVPAGTEIARRGMVAPEMQIFTADNILNITDWTQGKFVGNFTGGNSVLIKDNDYLAQLARTPDQLVDELDTLMTYGTLAPEVRQHMIDMLSEIESSRSPSQVSDNGLSQRLSIAASMFMTTPEYIVQR</sequence>
<dbReference type="RefSeq" id="WP_229786121.1">
    <property type="nucleotide sequence ID" value="NZ_BMXU01000001.1"/>
</dbReference>
<proteinExistence type="predicted"/>